<keyword evidence="2" id="KW-1185">Reference proteome</keyword>
<proteinExistence type="predicted"/>
<accession>A0ABW9XNZ4</accession>
<reference evidence="1 2" key="1">
    <citation type="submission" date="2020-01" db="EMBL/GenBank/DDBJ databases">
        <title>Paenibacillus soybeanensis sp. nov. isolated from the nodules of soybean (Glycine max(L.) Merr).</title>
        <authorList>
            <person name="Wang H."/>
        </authorList>
    </citation>
    <scope>NUCLEOTIDE SEQUENCE [LARGE SCALE GENOMIC DNA]</scope>
    <source>
        <strain evidence="1 2">T1</strain>
    </source>
</reference>
<dbReference type="Proteomes" id="UP000665561">
    <property type="component" value="Unassembled WGS sequence"/>
</dbReference>
<name>A0ABW9XNZ4_9BACL</name>
<organism evidence="1 2">
    <name type="scientific">Paenibacillus glycinis</name>
    <dbReference type="NCBI Taxonomy" id="2697035"/>
    <lineage>
        <taxon>Bacteria</taxon>
        <taxon>Bacillati</taxon>
        <taxon>Bacillota</taxon>
        <taxon>Bacilli</taxon>
        <taxon>Bacillales</taxon>
        <taxon>Paenibacillaceae</taxon>
        <taxon>Paenibacillus</taxon>
    </lineage>
</organism>
<protein>
    <submittedName>
        <fullName evidence="1">Uncharacterized protein</fullName>
    </submittedName>
</protein>
<evidence type="ECO:0000313" key="1">
    <source>
        <dbReference type="EMBL" id="NBD24355.1"/>
    </source>
</evidence>
<gene>
    <name evidence="1" type="ORF">GT019_10785</name>
</gene>
<dbReference type="EMBL" id="JAAAMV010000006">
    <property type="protein sequence ID" value="NBD24355.1"/>
    <property type="molecule type" value="Genomic_DNA"/>
</dbReference>
<comment type="caution">
    <text evidence="1">The sequence shown here is derived from an EMBL/GenBank/DDBJ whole genome shotgun (WGS) entry which is preliminary data.</text>
</comment>
<dbReference type="RefSeq" id="WP_161743161.1">
    <property type="nucleotide sequence ID" value="NZ_JAAAMV010000006.1"/>
</dbReference>
<sequence length="63" mass="6523">MLFVISARLEWTVKSMPSDVTLASAISIHTEAAGGFGFDVEFGFDGGFDAGCCGVGCTGSRSR</sequence>
<evidence type="ECO:0000313" key="2">
    <source>
        <dbReference type="Proteomes" id="UP000665561"/>
    </source>
</evidence>